<protein>
    <submittedName>
        <fullName evidence="1">Uncharacterized protein</fullName>
    </submittedName>
</protein>
<reference evidence="1" key="1">
    <citation type="submission" date="2018-02" db="EMBL/GenBank/DDBJ databases">
        <title>Rhizophora mucronata_Transcriptome.</title>
        <authorList>
            <person name="Meera S.P."/>
            <person name="Sreeshan A."/>
            <person name="Augustine A."/>
        </authorList>
    </citation>
    <scope>NUCLEOTIDE SEQUENCE</scope>
    <source>
        <tissue evidence="1">Leaf</tissue>
    </source>
</reference>
<dbReference type="AlphaFoldDB" id="A0A2P2R4B1"/>
<dbReference type="InterPro" id="IPR039611">
    <property type="entry name" value="VQ_4/11/13/19/31/33"/>
</dbReference>
<dbReference type="EMBL" id="GGEC01093556">
    <property type="protein sequence ID" value="MBX74040.1"/>
    <property type="molecule type" value="Transcribed_RNA"/>
</dbReference>
<dbReference type="PANTHER" id="PTHR33402">
    <property type="entry name" value="VQ MOTIF-CONTAINING PROTEIN 11-LIKE"/>
    <property type="match status" value="1"/>
</dbReference>
<evidence type="ECO:0000313" key="1">
    <source>
        <dbReference type="EMBL" id="MBX74040.1"/>
    </source>
</evidence>
<sequence>MTLEEYLNNNNNNRDGNLLDTDAEEKAIKEKGFYFHRSPATTPREAEPRLLPLFPVTSPRGSGPLVNP</sequence>
<dbReference type="PANTHER" id="PTHR33402:SF16">
    <property type="entry name" value="VQ MOTIF-CONTAINING PROTEIN 13-RELATED"/>
    <property type="match status" value="1"/>
</dbReference>
<accession>A0A2P2R4B1</accession>
<organism evidence="1">
    <name type="scientific">Rhizophora mucronata</name>
    <name type="common">Asiatic mangrove</name>
    <dbReference type="NCBI Taxonomy" id="61149"/>
    <lineage>
        <taxon>Eukaryota</taxon>
        <taxon>Viridiplantae</taxon>
        <taxon>Streptophyta</taxon>
        <taxon>Embryophyta</taxon>
        <taxon>Tracheophyta</taxon>
        <taxon>Spermatophyta</taxon>
        <taxon>Magnoliopsida</taxon>
        <taxon>eudicotyledons</taxon>
        <taxon>Gunneridae</taxon>
        <taxon>Pentapetalae</taxon>
        <taxon>rosids</taxon>
        <taxon>fabids</taxon>
        <taxon>Malpighiales</taxon>
        <taxon>Rhizophoraceae</taxon>
        <taxon>Rhizophora</taxon>
    </lineage>
</organism>
<name>A0A2P2R4B1_RHIMU</name>
<proteinExistence type="predicted"/>